<evidence type="ECO:0000256" key="8">
    <source>
        <dbReference type="ARBA" id="ARBA00022833"/>
    </source>
</evidence>
<dbReference type="eggNOG" id="KOG0800">
    <property type="taxonomic scope" value="Eukaryota"/>
</dbReference>
<dbReference type="SMART" id="SM00744">
    <property type="entry name" value="RINGv"/>
    <property type="match status" value="1"/>
</dbReference>
<dbReference type="PROSITE" id="PS50089">
    <property type="entry name" value="ZF_RING_2"/>
    <property type="match status" value="1"/>
</dbReference>
<name>A0A0D3ANW2_BRAOL</name>
<protein>
    <recommendedName>
        <fullName evidence="3">RING-type E3 ubiquitin transferase</fullName>
        <ecNumber evidence="3">2.3.2.27</ecNumber>
    </recommendedName>
</protein>
<dbReference type="SUPFAM" id="SSF57850">
    <property type="entry name" value="RING/U-box"/>
    <property type="match status" value="1"/>
</dbReference>
<reference evidence="11" key="2">
    <citation type="submission" date="2015-03" db="UniProtKB">
        <authorList>
            <consortium name="EnsemblPlants"/>
        </authorList>
    </citation>
    <scope>IDENTIFICATION</scope>
</reference>
<evidence type="ECO:0000256" key="1">
    <source>
        <dbReference type="ARBA" id="ARBA00000900"/>
    </source>
</evidence>
<dbReference type="HOGENOM" id="CLU_034892_1_0_1"/>
<organism evidence="11 12">
    <name type="scientific">Brassica oleracea var. oleracea</name>
    <dbReference type="NCBI Taxonomy" id="109376"/>
    <lineage>
        <taxon>Eukaryota</taxon>
        <taxon>Viridiplantae</taxon>
        <taxon>Streptophyta</taxon>
        <taxon>Embryophyta</taxon>
        <taxon>Tracheophyta</taxon>
        <taxon>Spermatophyta</taxon>
        <taxon>Magnoliopsida</taxon>
        <taxon>eudicotyledons</taxon>
        <taxon>Gunneridae</taxon>
        <taxon>Pentapetalae</taxon>
        <taxon>rosids</taxon>
        <taxon>malvids</taxon>
        <taxon>Brassicales</taxon>
        <taxon>Brassicaceae</taxon>
        <taxon>Brassiceae</taxon>
        <taxon>Brassica</taxon>
    </lineage>
</organism>
<dbReference type="GO" id="GO:0061630">
    <property type="term" value="F:ubiquitin protein ligase activity"/>
    <property type="evidence" value="ECO:0007669"/>
    <property type="project" value="UniProtKB-EC"/>
</dbReference>
<dbReference type="InterPro" id="IPR013083">
    <property type="entry name" value="Znf_RING/FYVE/PHD"/>
</dbReference>
<evidence type="ECO:0000256" key="9">
    <source>
        <dbReference type="PROSITE-ProRule" id="PRU00175"/>
    </source>
</evidence>
<evidence type="ECO:0000259" key="10">
    <source>
        <dbReference type="PROSITE" id="PS50089"/>
    </source>
</evidence>
<reference evidence="11 12" key="1">
    <citation type="journal article" date="2014" name="Genome Biol.">
        <title>Transcriptome and methylome profiling reveals relics of genome dominance in the mesopolyploid Brassica oleracea.</title>
        <authorList>
            <person name="Parkin I.A."/>
            <person name="Koh C."/>
            <person name="Tang H."/>
            <person name="Robinson S.J."/>
            <person name="Kagale S."/>
            <person name="Clarke W.E."/>
            <person name="Town C.D."/>
            <person name="Nixon J."/>
            <person name="Krishnakumar V."/>
            <person name="Bidwell S.L."/>
            <person name="Denoeud F."/>
            <person name="Belcram H."/>
            <person name="Links M.G."/>
            <person name="Just J."/>
            <person name="Clarke C."/>
            <person name="Bender T."/>
            <person name="Huebert T."/>
            <person name="Mason A.S."/>
            <person name="Pires J.C."/>
            <person name="Barker G."/>
            <person name="Moore J."/>
            <person name="Walley P.G."/>
            <person name="Manoli S."/>
            <person name="Batley J."/>
            <person name="Edwards D."/>
            <person name="Nelson M.N."/>
            <person name="Wang X."/>
            <person name="Paterson A.H."/>
            <person name="King G."/>
            <person name="Bancroft I."/>
            <person name="Chalhoub B."/>
            <person name="Sharpe A.G."/>
        </authorList>
    </citation>
    <scope>NUCLEOTIDE SEQUENCE</scope>
    <source>
        <strain evidence="11 12">cv. TO1000</strain>
    </source>
</reference>
<evidence type="ECO:0000313" key="12">
    <source>
        <dbReference type="Proteomes" id="UP000032141"/>
    </source>
</evidence>
<dbReference type="OMA" id="HSSCIVS"/>
<dbReference type="AlphaFoldDB" id="A0A0D3ANW2"/>
<comment type="catalytic activity">
    <reaction evidence="1">
        <text>S-ubiquitinyl-[E2 ubiquitin-conjugating enzyme]-L-cysteine + [acceptor protein]-L-lysine = [E2 ubiquitin-conjugating enzyme]-L-cysteine + N(6)-ubiquitinyl-[acceptor protein]-L-lysine.</text>
        <dbReference type="EC" id="2.3.2.27"/>
    </reaction>
</comment>
<dbReference type="Proteomes" id="UP000032141">
    <property type="component" value="Chromosome C2"/>
</dbReference>
<proteinExistence type="predicted"/>
<dbReference type="EnsemblPlants" id="Bo2g057660.1">
    <property type="protein sequence ID" value="Bo2g057660.1"/>
    <property type="gene ID" value="Bo2g057660"/>
</dbReference>
<dbReference type="InterPro" id="IPR001841">
    <property type="entry name" value="Znf_RING"/>
</dbReference>
<evidence type="ECO:0000256" key="3">
    <source>
        <dbReference type="ARBA" id="ARBA00012483"/>
    </source>
</evidence>
<dbReference type="EC" id="2.3.2.27" evidence="3"/>
<keyword evidence="7" id="KW-0833">Ubl conjugation pathway</keyword>
<evidence type="ECO:0000256" key="4">
    <source>
        <dbReference type="ARBA" id="ARBA00022679"/>
    </source>
</evidence>
<evidence type="ECO:0000256" key="6">
    <source>
        <dbReference type="ARBA" id="ARBA00022771"/>
    </source>
</evidence>
<dbReference type="FunFam" id="3.30.40.10:FF:000069">
    <property type="entry name" value="E3 ubiquitin-protein ligase RNF115"/>
    <property type="match status" value="1"/>
</dbReference>
<keyword evidence="5" id="KW-0479">Metal-binding</keyword>
<dbReference type="Gene3D" id="3.30.40.10">
    <property type="entry name" value="Zinc/RING finger domain, C3HC4 (zinc finger)"/>
    <property type="match status" value="1"/>
</dbReference>
<dbReference type="PANTHER" id="PTHR15710">
    <property type="entry name" value="E3 UBIQUITIN-PROTEIN LIGASE PRAJA"/>
    <property type="match status" value="1"/>
</dbReference>
<evidence type="ECO:0000256" key="7">
    <source>
        <dbReference type="ARBA" id="ARBA00022786"/>
    </source>
</evidence>
<sequence>MTSEYRPRIIVNGTRRTRTFHYFYCRHCSRTIRLRNYGLYGPICPLCSREINLHDELDIMRLNRPYWDTDTDWITLHLVNSTRSNRHNHELVNTDDEFADVLPNERVGPPPASPSAIEAVNTVTISEENLAKEKVCAICKEEFEVGEEGKELKCLHLYHPSCIVSWLNIHNTCPICRFVVNLGVSHSHVDGEGSHNLGNGRSNRIRTRVCSLWPLRMMFDWVHNLLGKIPPPDLIFMAIVLCFNVFNYKV</sequence>
<keyword evidence="8" id="KW-0862">Zinc</keyword>
<feature type="domain" description="RING-type" evidence="10">
    <location>
        <begin position="136"/>
        <end position="177"/>
    </location>
</feature>
<accession>A0A0D3ANW2</accession>
<dbReference type="GO" id="GO:0005737">
    <property type="term" value="C:cytoplasm"/>
    <property type="evidence" value="ECO:0007669"/>
    <property type="project" value="TreeGrafter"/>
</dbReference>
<comment type="pathway">
    <text evidence="2">Protein modification; protein ubiquitination.</text>
</comment>
<dbReference type="PANTHER" id="PTHR15710:SF116">
    <property type="entry name" value="RING_U-BOX SUPERFAMILY PROTEIN"/>
    <property type="match status" value="1"/>
</dbReference>
<dbReference type="Gramene" id="Bo2g057660.1">
    <property type="protein sequence ID" value="Bo2g057660.1"/>
    <property type="gene ID" value="Bo2g057660"/>
</dbReference>
<dbReference type="SMART" id="SM00184">
    <property type="entry name" value="RING"/>
    <property type="match status" value="1"/>
</dbReference>
<evidence type="ECO:0000256" key="2">
    <source>
        <dbReference type="ARBA" id="ARBA00004906"/>
    </source>
</evidence>
<dbReference type="Pfam" id="PF13639">
    <property type="entry name" value="zf-RING_2"/>
    <property type="match status" value="1"/>
</dbReference>
<evidence type="ECO:0000313" key="11">
    <source>
        <dbReference type="EnsemblPlants" id="Bo2g057660.1"/>
    </source>
</evidence>
<keyword evidence="12" id="KW-1185">Reference proteome</keyword>
<evidence type="ECO:0000256" key="5">
    <source>
        <dbReference type="ARBA" id="ARBA00022723"/>
    </source>
</evidence>
<dbReference type="GO" id="GO:0000209">
    <property type="term" value="P:protein polyubiquitination"/>
    <property type="evidence" value="ECO:0007669"/>
    <property type="project" value="UniProtKB-ARBA"/>
</dbReference>
<dbReference type="STRING" id="109376.A0A0D3ANW2"/>
<keyword evidence="4" id="KW-0808">Transferase</keyword>
<dbReference type="InterPro" id="IPR011016">
    <property type="entry name" value="Znf_RING-CH"/>
</dbReference>
<keyword evidence="6 9" id="KW-0863">Zinc-finger</keyword>
<dbReference type="GO" id="GO:0008270">
    <property type="term" value="F:zinc ion binding"/>
    <property type="evidence" value="ECO:0007669"/>
    <property type="project" value="UniProtKB-KW"/>
</dbReference>